<dbReference type="GO" id="GO:0005540">
    <property type="term" value="F:hyaluronic acid binding"/>
    <property type="evidence" value="ECO:0007669"/>
    <property type="project" value="InterPro"/>
</dbReference>
<dbReference type="PROSITE" id="PS50963">
    <property type="entry name" value="LINK_2"/>
    <property type="match status" value="1"/>
</dbReference>
<dbReference type="GO" id="GO:0005886">
    <property type="term" value="C:plasma membrane"/>
    <property type="evidence" value="ECO:0007669"/>
    <property type="project" value="TreeGrafter"/>
</dbReference>
<feature type="transmembrane region" description="Helical" evidence="9">
    <location>
        <begin position="21"/>
        <end position="38"/>
    </location>
</feature>
<evidence type="ECO:0000256" key="1">
    <source>
        <dbReference type="ARBA" id="ARBA00004167"/>
    </source>
</evidence>
<comment type="subcellular location">
    <subcellularLocation>
        <location evidence="1">Membrane</location>
        <topology evidence="1">Single-pass membrane protein</topology>
    </subcellularLocation>
</comment>
<evidence type="ECO:0000256" key="7">
    <source>
        <dbReference type="ARBA" id="ARBA00023170"/>
    </source>
</evidence>
<dbReference type="Pfam" id="PF00193">
    <property type="entry name" value="Xlink"/>
    <property type="match status" value="1"/>
</dbReference>
<dbReference type="InterPro" id="IPR000538">
    <property type="entry name" value="Link_dom"/>
</dbReference>
<keyword evidence="4 9" id="KW-1133">Transmembrane helix</keyword>
<dbReference type="PANTHER" id="PTHR10225:SF5">
    <property type="entry name" value="C-TYPE LECTIN DOMAIN-CONTAINING PROTEIN"/>
    <property type="match status" value="1"/>
</dbReference>
<sequence length="260" mass="29830">MSENNTENMVKGATELLSRPIIIEIICIILILIIYLGGGSIISNIMIVILALYIMFLFFEYFLKLNITTNISDIFSNEPKLNIKLEKVNEHDKGKDETINVENKLINEVFNIPGNHYSYDDARLMCKAMNSKLATYDQVESAYNGGAEWCNYGWSEGQMALFPIQKKTFNKLQQVEGHENDCGRPGINGGYFDDSNIKFGVNCYGVKPEINEPSEKLMDNMTFFPQSEKDLEMKEKLDFLKTKMDELIISPFNVKKWRQV</sequence>
<dbReference type="EMBL" id="MN740214">
    <property type="protein sequence ID" value="QHT94081.1"/>
    <property type="molecule type" value="Genomic_DNA"/>
</dbReference>
<name>A0A6C0ILI2_9ZZZZ</name>
<dbReference type="SMART" id="SM00445">
    <property type="entry name" value="LINK"/>
    <property type="match status" value="1"/>
</dbReference>
<dbReference type="SUPFAM" id="SSF56436">
    <property type="entry name" value="C-type lectin-like"/>
    <property type="match status" value="1"/>
</dbReference>
<keyword evidence="6" id="KW-1015">Disulfide bond</keyword>
<evidence type="ECO:0000256" key="2">
    <source>
        <dbReference type="ARBA" id="ARBA00022692"/>
    </source>
</evidence>
<organism evidence="11">
    <name type="scientific">viral metagenome</name>
    <dbReference type="NCBI Taxonomy" id="1070528"/>
    <lineage>
        <taxon>unclassified sequences</taxon>
        <taxon>metagenomes</taxon>
        <taxon>organismal metagenomes</taxon>
    </lineage>
</organism>
<dbReference type="GO" id="GO:0004888">
    <property type="term" value="F:transmembrane signaling receptor activity"/>
    <property type="evidence" value="ECO:0007669"/>
    <property type="project" value="TreeGrafter"/>
</dbReference>
<dbReference type="InterPro" id="IPR016186">
    <property type="entry name" value="C-type_lectin-like/link_sf"/>
</dbReference>
<keyword evidence="5 9" id="KW-0472">Membrane</keyword>
<dbReference type="PANTHER" id="PTHR10225">
    <property type="entry name" value="HYALURONAN RECEPTOR"/>
    <property type="match status" value="1"/>
</dbReference>
<feature type="transmembrane region" description="Helical" evidence="9">
    <location>
        <begin position="44"/>
        <end position="63"/>
    </location>
</feature>
<keyword evidence="8" id="KW-0325">Glycoprotein</keyword>
<dbReference type="AlphaFoldDB" id="A0A6C0ILI2"/>
<dbReference type="Gene3D" id="3.10.100.10">
    <property type="entry name" value="Mannose-Binding Protein A, subunit A"/>
    <property type="match status" value="1"/>
</dbReference>
<evidence type="ECO:0000313" key="11">
    <source>
        <dbReference type="EMBL" id="QHT94081.1"/>
    </source>
</evidence>
<keyword evidence="3" id="KW-0732">Signal</keyword>
<proteinExistence type="predicted"/>
<evidence type="ECO:0000256" key="4">
    <source>
        <dbReference type="ARBA" id="ARBA00022989"/>
    </source>
</evidence>
<dbReference type="InterPro" id="IPR016187">
    <property type="entry name" value="CTDL_fold"/>
</dbReference>
<keyword evidence="7" id="KW-0675">Receptor</keyword>
<dbReference type="InterPro" id="IPR043210">
    <property type="entry name" value="CD44_antigen-like"/>
</dbReference>
<evidence type="ECO:0000256" key="3">
    <source>
        <dbReference type="ARBA" id="ARBA00022729"/>
    </source>
</evidence>
<evidence type="ECO:0000256" key="6">
    <source>
        <dbReference type="ARBA" id="ARBA00023157"/>
    </source>
</evidence>
<evidence type="ECO:0000259" key="10">
    <source>
        <dbReference type="PROSITE" id="PS50963"/>
    </source>
</evidence>
<keyword evidence="2 9" id="KW-0812">Transmembrane</keyword>
<feature type="domain" description="Link" evidence="10">
    <location>
        <begin position="105"/>
        <end position="205"/>
    </location>
</feature>
<dbReference type="GO" id="GO:0007155">
    <property type="term" value="P:cell adhesion"/>
    <property type="evidence" value="ECO:0007669"/>
    <property type="project" value="InterPro"/>
</dbReference>
<accession>A0A6C0ILI2</accession>
<evidence type="ECO:0000256" key="8">
    <source>
        <dbReference type="ARBA" id="ARBA00023180"/>
    </source>
</evidence>
<reference evidence="11" key="1">
    <citation type="journal article" date="2020" name="Nature">
        <title>Giant virus diversity and host interactions through global metagenomics.</title>
        <authorList>
            <person name="Schulz F."/>
            <person name="Roux S."/>
            <person name="Paez-Espino D."/>
            <person name="Jungbluth S."/>
            <person name="Walsh D.A."/>
            <person name="Denef V.J."/>
            <person name="McMahon K.D."/>
            <person name="Konstantinidis K.T."/>
            <person name="Eloe-Fadrosh E.A."/>
            <person name="Kyrpides N.C."/>
            <person name="Woyke T."/>
        </authorList>
    </citation>
    <scope>NUCLEOTIDE SEQUENCE</scope>
    <source>
        <strain evidence="11">GVMAG-M-3300024258-14</strain>
    </source>
</reference>
<evidence type="ECO:0000256" key="9">
    <source>
        <dbReference type="SAM" id="Phobius"/>
    </source>
</evidence>
<evidence type="ECO:0000256" key="5">
    <source>
        <dbReference type="ARBA" id="ARBA00023136"/>
    </source>
</evidence>
<protein>
    <recommendedName>
        <fullName evidence="10">Link domain-containing protein</fullName>
    </recommendedName>
</protein>